<evidence type="ECO:0000313" key="2">
    <source>
        <dbReference type="EMBL" id="RHY70723.1"/>
    </source>
</evidence>
<dbReference type="EMBL" id="QUTB01002903">
    <property type="protein sequence ID" value="RHY70723.1"/>
    <property type="molecule type" value="Genomic_DNA"/>
</dbReference>
<dbReference type="SMART" id="SM00028">
    <property type="entry name" value="TPR"/>
    <property type="match status" value="3"/>
</dbReference>
<dbReference type="InterPro" id="IPR035892">
    <property type="entry name" value="C2_domain_sf"/>
</dbReference>
<dbReference type="SUPFAM" id="SSF111331">
    <property type="entry name" value="NAD kinase/diacylglycerol kinase-like"/>
    <property type="match status" value="1"/>
</dbReference>
<protein>
    <submittedName>
        <fullName evidence="2">Uncharacterized protein</fullName>
    </submittedName>
</protein>
<gene>
    <name evidence="2" type="ORF">DYB34_001712</name>
</gene>
<dbReference type="InterPro" id="IPR017438">
    <property type="entry name" value="ATP-NAD_kinase_N"/>
</dbReference>
<dbReference type="Gene3D" id="1.25.40.10">
    <property type="entry name" value="Tetratricopeptide repeat domain"/>
    <property type="match status" value="1"/>
</dbReference>
<dbReference type="VEuPathDB" id="FungiDB:H257_01710"/>
<sequence>MLGNSVTWEKVSHLSVVDELQMQLLEAQMELSAAKKAASRNDQGIDTDTNAKAVGVWSVTILGAEELNLDGILDLNLTGMTTVVGSVAIAASSVEKGKAYVRLAKTDATTVDSVTKRCFWNKATTTAVFTGVKSKTATATLTLHHPSPVVADVFIGTCKLDVSSLLDQEPVTLWVPLTGPPGQPVTDATSYGQVHVTMSFEYDVVARLERSVAALSAQKEHLQAQARLYDLTAPLVNASARHPAAFGAAATGAGLYIPGHVFTPEVFHPAAVARTPLADGTKVVTPFGQGTVVTFRESTRMYVVLMAAAPGQVKRSTIAYLREDSVDDAPVEPRLRYGVHVSTPYGPGTVDSVRASDGVVRVTSTFGTLFLQPQDVVTVDDAASAASMTNKERIDAAVAKSTDGNAAFKADALDDAVTCYLASLSFLKHVDQNAATHKEKAVVLQTMIRCHLNLAACKLKRNQHADAWTACSNAISILQALVENRDGKVAAWMGRLGMTEAQIFHEWPSKARFRRATALVAMDNDVEARQDLMVAVKLMPKDKACRQLLEAVTKRMALEKEKDKLRWGGFLVKDESSPSSQPDNSTPPSTTSTTISPKKDKATKNTGVDGKDEKGTVPWYHNTTVVAAASEHEIAVSVVNAHELSHEAYDGADMVFSAGGDGTFLKAASFVNKPIPLTGLNTDSARSEGNLCCYSIDATCNRFVVGLERLLKGDFEWRNRQRIRVGMVNQEGFKYELPRYALNESQIHREQISSILHAMDFHSYTNETVTEITERLNKDNVFAEDSLDMGYVVREPIINATFGDIRFRKGKARRVSMRSLGWDMKVNLDGLYSVPLNYGVQAVMKICTEPQYALRTVDFSKGDNPRLDNKFKPRS</sequence>
<dbReference type="VEuPathDB" id="FungiDB:H257_10326"/>
<dbReference type="Proteomes" id="UP000283543">
    <property type="component" value="Unassembled WGS sequence"/>
</dbReference>
<reference evidence="2 3" key="1">
    <citation type="submission" date="2018-08" db="EMBL/GenBank/DDBJ databases">
        <title>Aphanomyces genome sequencing and annotation.</title>
        <authorList>
            <person name="Minardi D."/>
            <person name="Oidtmann B."/>
            <person name="Van Der Giezen M."/>
            <person name="Studholme D.J."/>
        </authorList>
    </citation>
    <scope>NUCLEOTIDE SEQUENCE [LARGE SCALE GENOMIC DNA]</scope>
    <source>
        <strain evidence="2 3">Si</strain>
    </source>
</reference>
<organism evidence="2 3">
    <name type="scientific">Aphanomyces astaci</name>
    <name type="common">Crayfish plague agent</name>
    <dbReference type="NCBI Taxonomy" id="112090"/>
    <lineage>
        <taxon>Eukaryota</taxon>
        <taxon>Sar</taxon>
        <taxon>Stramenopiles</taxon>
        <taxon>Oomycota</taxon>
        <taxon>Saprolegniomycetes</taxon>
        <taxon>Saprolegniales</taxon>
        <taxon>Verrucalvaceae</taxon>
        <taxon>Aphanomyces</taxon>
    </lineage>
</organism>
<dbReference type="GO" id="GO:0019674">
    <property type="term" value="P:NAD+ metabolic process"/>
    <property type="evidence" value="ECO:0007669"/>
    <property type="project" value="TreeGrafter"/>
</dbReference>
<accession>A0A418CAI3</accession>
<dbReference type="SUPFAM" id="SSF48452">
    <property type="entry name" value="TPR-like"/>
    <property type="match status" value="1"/>
</dbReference>
<dbReference type="GO" id="GO:0005739">
    <property type="term" value="C:mitochondrion"/>
    <property type="evidence" value="ECO:0007669"/>
    <property type="project" value="TreeGrafter"/>
</dbReference>
<dbReference type="Gene3D" id="2.60.40.150">
    <property type="entry name" value="C2 domain"/>
    <property type="match status" value="1"/>
</dbReference>
<dbReference type="InterPro" id="IPR016064">
    <property type="entry name" value="NAD/diacylglycerol_kinase_sf"/>
</dbReference>
<dbReference type="Gene3D" id="3.40.50.10330">
    <property type="entry name" value="Probable inorganic polyphosphate/atp-NAD kinase, domain 1"/>
    <property type="match status" value="1"/>
</dbReference>
<feature type="region of interest" description="Disordered" evidence="1">
    <location>
        <begin position="571"/>
        <end position="615"/>
    </location>
</feature>
<feature type="compositionally biased region" description="Low complexity" evidence="1">
    <location>
        <begin position="577"/>
        <end position="596"/>
    </location>
</feature>
<proteinExistence type="predicted"/>
<comment type="caution">
    <text evidence="2">The sequence shown here is derived from an EMBL/GenBank/DDBJ whole genome shotgun (WGS) entry which is preliminary data.</text>
</comment>
<dbReference type="PANTHER" id="PTHR13158:SF5">
    <property type="entry name" value="NAD KINASE 2, MITOCHONDRIAL"/>
    <property type="match status" value="1"/>
</dbReference>
<dbReference type="GO" id="GO:0003951">
    <property type="term" value="F:NAD+ kinase activity"/>
    <property type="evidence" value="ECO:0007669"/>
    <property type="project" value="TreeGrafter"/>
</dbReference>
<name>A0A418CAI3_APHAT</name>
<dbReference type="AlphaFoldDB" id="A0A418CAI3"/>
<dbReference type="InterPro" id="IPR019734">
    <property type="entry name" value="TPR_rpt"/>
</dbReference>
<evidence type="ECO:0000256" key="1">
    <source>
        <dbReference type="SAM" id="MobiDB-lite"/>
    </source>
</evidence>
<dbReference type="PANTHER" id="PTHR13158">
    <property type="match status" value="1"/>
</dbReference>
<dbReference type="InterPro" id="IPR011990">
    <property type="entry name" value="TPR-like_helical_dom_sf"/>
</dbReference>
<feature type="compositionally biased region" description="Basic and acidic residues" evidence="1">
    <location>
        <begin position="597"/>
        <end position="615"/>
    </location>
</feature>
<evidence type="ECO:0000313" key="3">
    <source>
        <dbReference type="Proteomes" id="UP000283543"/>
    </source>
</evidence>
<dbReference type="SUPFAM" id="SSF49562">
    <property type="entry name" value="C2 domain (Calcium/lipid-binding domain, CaLB)"/>
    <property type="match status" value="1"/>
</dbReference>